<gene>
    <name evidence="14" type="ORF">DL346_19120</name>
</gene>
<feature type="transmembrane region" description="Helical" evidence="12">
    <location>
        <begin position="15"/>
        <end position="34"/>
    </location>
</feature>
<accession>A0A328TY94</accession>
<protein>
    <submittedName>
        <fullName evidence="14">LTA synthase family protein</fullName>
    </submittedName>
</protein>
<comment type="pathway">
    <text evidence="2">Cell wall biogenesis; lipoteichoic acid biosynthesis.</text>
</comment>
<dbReference type="Pfam" id="PF00884">
    <property type="entry name" value="Sulfatase"/>
    <property type="match status" value="1"/>
</dbReference>
<evidence type="ECO:0000256" key="5">
    <source>
        <dbReference type="ARBA" id="ARBA00022692"/>
    </source>
</evidence>
<feature type="transmembrane region" description="Helical" evidence="12">
    <location>
        <begin position="155"/>
        <end position="172"/>
    </location>
</feature>
<evidence type="ECO:0000256" key="8">
    <source>
        <dbReference type="PIRNR" id="PIRNR005091"/>
    </source>
</evidence>
<dbReference type="InterPro" id="IPR050448">
    <property type="entry name" value="OpgB/LTA_synthase_biosynth"/>
</dbReference>
<evidence type="ECO:0000256" key="3">
    <source>
        <dbReference type="ARBA" id="ARBA00009983"/>
    </source>
</evidence>
<dbReference type="RefSeq" id="WP_112883769.1">
    <property type="nucleotide sequence ID" value="NZ_QLUW01000003.1"/>
</dbReference>
<feature type="binding site" evidence="11">
    <location>
        <position position="463"/>
    </location>
    <ligand>
        <name>Mn(2+)</name>
        <dbReference type="ChEBI" id="CHEBI:29035"/>
    </ligand>
</feature>
<proteinExistence type="inferred from homology"/>
<dbReference type="SUPFAM" id="SSF53649">
    <property type="entry name" value="Alkaline phosphatase-like"/>
    <property type="match status" value="1"/>
</dbReference>
<evidence type="ECO:0000256" key="11">
    <source>
        <dbReference type="PIRSR" id="PIRSR005091-3"/>
    </source>
</evidence>
<keyword evidence="10" id="KW-0464">Manganese</keyword>
<evidence type="ECO:0000259" key="13">
    <source>
        <dbReference type="Pfam" id="PF00884"/>
    </source>
</evidence>
<feature type="domain" description="Sulfatase N-terminal" evidence="13">
    <location>
        <begin position="237"/>
        <end position="530"/>
    </location>
</feature>
<evidence type="ECO:0000313" key="14">
    <source>
        <dbReference type="EMBL" id="RAP75458.1"/>
    </source>
</evidence>
<sequence length="619" mass="70789">MPVWRLKRLFQMRPFLFFTFILVIKSMLAWLVIFDGGPSWTLLVTELPFFWLLFCLIEWFAAKRKLALYVTVNLFVTAILFAVIMYYKYFGIIVTYHALEQVNQVTAVKSSVFTLLDPYYLFIFLDIIVFIFLLARRSKAKNWKAISQIPLNRAVISLLFILSLALCLFNILPNRASMNEIVKAEEMGILNYELYTIFEKDDAPKTPIHDITRQLIDETKGIQEPESPQYWKAAAGKNLIIVQMESFQNFLVGLKIDGQEITPNMNKLAREHLYFPNFYQQVGQGNTSDAEFVVNTSFYTPPRGAATMTYSDKALPSLPRLLGQNGYQSATFHTNVVEFWNRSGLYKALGFGKYYDQSFFGLNDMVFFGPSDEVLYKKTADQLEKMQQSGKPFYAQLISMSAHHPFTIPKDKYKMTLPKRYEGTFVGDYIRAQNYADYALGLFIDDLKARGLWENSVFAIYGDHLGLPIYSLDSDDKDLMREIYGHEYGYTDMINIPLIISSPGIQKAEKQTQLGGQSDIMPTLANLLGISMADHIHFGQDLLNQSSNILPERYYLPSGSLINDYELFIPGTAYADGNHYPLHGSVQSGTSVTQDQYERALKLLHLSDSYVSQLPPVEQ</sequence>
<dbReference type="InterPro" id="IPR012160">
    <property type="entry name" value="LtaS-like"/>
</dbReference>
<dbReference type="PANTHER" id="PTHR47371:SF3">
    <property type="entry name" value="PHOSPHOGLYCEROL TRANSFERASE I"/>
    <property type="match status" value="1"/>
</dbReference>
<evidence type="ECO:0000256" key="12">
    <source>
        <dbReference type="SAM" id="Phobius"/>
    </source>
</evidence>
<dbReference type="GO" id="GO:0046872">
    <property type="term" value="F:metal ion binding"/>
    <property type="evidence" value="ECO:0007669"/>
    <property type="project" value="UniProtKB-KW"/>
</dbReference>
<dbReference type="EMBL" id="QLUW01000003">
    <property type="protein sequence ID" value="RAP75458.1"/>
    <property type="molecule type" value="Genomic_DNA"/>
</dbReference>
<evidence type="ECO:0000256" key="10">
    <source>
        <dbReference type="PIRSR" id="PIRSR005091-2"/>
    </source>
</evidence>
<feature type="binding site" evidence="10">
    <location>
        <position position="403"/>
    </location>
    <ligand>
        <name>substrate</name>
    </ligand>
</feature>
<feature type="transmembrane region" description="Helical" evidence="12">
    <location>
        <begin position="40"/>
        <end position="59"/>
    </location>
</feature>
<comment type="similarity">
    <text evidence="3 8">Belongs to the LTA synthase family.</text>
</comment>
<feature type="binding site" evidence="11">
    <location>
        <position position="245"/>
    </location>
    <ligand>
        <name>Mn(2+)</name>
        <dbReference type="ChEBI" id="CHEBI:29035"/>
    </ligand>
</feature>
<evidence type="ECO:0000256" key="1">
    <source>
        <dbReference type="ARBA" id="ARBA00004651"/>
    </source>
</evidence>
<evidence type="ECO:0000256" key="6">
    <source>
        <dbReference type="ARBA" id="ARBA00022989"/>
    </source>
</evidence>
<dbReference type="Proteomes" id="UP000249260">
    <property type="component" value="Unassembled WGS sequence"/>
</dbReference>
<dbReference type="InterPro" id="IPR000917">
    <property type="entry name" value="Sulfatase_N"/>
</dbReference>
<keyword evidence="4 8" id="KW-1003">Cell membrane</keyword>
<evidence type="ECO:0000313" key="15">
    <source>
        <dbReference type="Proteomes" id="UP000249260"/>
    </source>
</evidence>
<dbReference type="GO" id="GO:0005886">
    <property type="term" value="C:plasma membrane"/>
    <property type="evidence" value="ECO:0007669"/>
    <property type="project" value="UniProtKB-SubCell"/>
</dbReference>
<keyword evidence="15" id="KW-1185">Reference proteome</keyword>
<evidence type="ECO:0000256" key="7">
    <source>
        <dbReference type="ARBA" id="ARBA00023136"/>
    </source>
</evidence>
<dbReference type="OrthoDB" id="5901192at2"/>
<feature type="active site" evidence="9">
    <location>
        <position position="287"/>
    </location>
</feature>
<organism evidence="14 15">
    <name type="scientific">Paenibacillus montanisoli</name>
    <dbReference type="NCBI Taxonomy" id="2081970"/>
    <lineage>
        <taxon>Bacteria</taxon>
        <taxon>Bacillati</taxon>
        <taxon>Bacillota</taxon>
        <taxon>Bacilli</taxon>
        <taxon>Bacillales</taxon>
        <taxon>Paenibacillaceae</taxon>
        <taxon>Paenibacillus</taxon>
    </lineage>
</organism>
<evidence type="ECO:0000256" key="4">
    <source>
        <dbReference type="ARBA" id="ARBA00022475"/>
    </source>
</evidence>
<name>A0A328TY94_9BACL</name>
<evidence type="ECO:0000256" key="9">
    <source>
        <dbReference type="PIRSR" id="PIRSR005091-1"/>
    </source>
</evidence>
<dbReference type="AlphaFoldDB" id="A0A328TY94"/>
<feature type="transmembrane region" description="Helical" evidence="12">
    <location>
        <begin position="119"/>
        <end position="135"/>
    </location>
</feature>
<evidence type="ECO:0000256" key="2">
    <source>
        <dbReference type="ARBA" id="ARBA00004936"/>
    </source>
</evidence>
<dbReference type="Gene3D" id="3.30.1120.170">
    <property type="match status" value="1"/>
</dbReference>
<keyword evidence="5 12" id="KW-0812">Transmembrane</keyword>
<comment type="caution">
    <text evidence="14">The sequence shown here is derived from an EMBL/GenBank/DDBJ whole genome shotgun (WGS) entry which is preliminary data.</text>
</comment>
<dbReference type="PIRSF" id="PIRSF005091">
    <property type="entry name" value="Mmb_sulf_HI1246"/>
    <property type="match status" value="1"/>
</dbReference>
<dbReference type="InterPro" id="IPR017850">
    <property type="entry name" value="Alkaline_phosphatase_core_sf"/>
</dbReference>
<feature type="transmembrane region" description="Helical" evidence="12">
    <location>
        <begin position="66"/>
        <end position="87"/>
    </location>
</feature>
<feature type="binding site" evidence="11">
    <location>
        <position position="287"/>
    </location>
    <ligand>
        <name>Mn(2+)</name>
        <dbReference type="ChEBI" id="CHEBI:29035"/>
    </ligand>
</feature>
<keyword evidence="7 8" id="KW-0472">Membrane</keyword>
<feature type="binding site" evidence="11">
    <location>
        <position position="464"/>
    </location>
    <ligand>
        <name>Mn(2+)</name>
        <dbReference type="ChEBI" id="CHEBI:29035"/>
    </ligand>
</feature>
<dbReference type="CDD" id="cd16015">
    <property type="entry name" value="LTA_synthase"/>
    <property type="match status" value="1"/>
</dbReference>
<reference evidence="14 15" key="1">
    <citation type="submission" date="2018-06" db="EMBL/GenBank/DDBJ databases">
        <title>Paenibacillus montanisoli sp. nov., isolated from mountain area soil.</title>
        <authorList>
            <person name="Wu M."/>
        </authorList>
    </citation>
    <scope>NUCLEOTIDE SEQUENCE [LARGE SCALE GENOMIC DNA]</scope>
    <source>
        <strain evidence="14 15">RA17</strain>
    </source>
</reference>
<comment type="subcellular location">
    <subcellularLocation>
        <location evidence="1">Cell membrane</location>
        <topology evidence="1">Multi-pass membrane protein</topology>
    </subcellularLocation>
</comment>
<dbReference type="PANTHER" id="PTHR47371">
    <property type="entry name" value="LIPOTEICHOIC ACID SYNTHASE"/>
    <property type="match status" value="1"/>
</dbReference>
<keyword evidence="6 12" id="KW-1133">Transmembrane helix</keyword>
<dbReference type="Gene3D" id="3.40.720.10">
    <property type="entry name" value="Alkaline Phosphatase, subunit A"/>
    <property type="match status" value="1"/>
</dbReference>
<keyword evidence="10" id="KW-0479">Metal-binding</keyword>